<dbReference type="AlphaFoldDB" id="A0A4R4WHM6"/>
<dbReference type="Proteomes" id="UP000294543">
    <property type="component" value="Unassembled WGS sequence"/>
</dbReference>
<keyword evidence="5" id="KW-0479">Metal-binding</keyword>
<keyword evidence="14" id="KW-1185">Reference proteome</keyword>
<evidence type="ECO:0000256" key="11">
    <source>
        <dbReference type="ARBA" id="ARBA00023163"/>
    </source>
</evidence>
<keyword evidence="6" id="KW-0408">Iron</keyword>
<dbReference type="GO" id="GO:0003677">
    <property type="term" value="F:DNA binding"/>
    <property type="evidence" value="ECO:0007669"/>
    <property type="project" value="UniProtKB-KW"/>
</dbReference>
<evidence type="ECO:0000256" key="10">
    <source>
        <dbReference type="ARBA" id="ARBA00023157"/>
    </source>
</evidence>
<dbReference type="RefSeq" id="WP_132512675.1">
    <property type="nucleotide sequence ID" value="NZ_SMKP01000080.1"/>
</dbReference>
<organism evidence="13 14">
    <name type="scientific">Nonomuraea diastatica</name>
    <dbReference type="NCBI Taxonomy" id="1848329"/>
    <lineage>
        <taxon>Bacteria</taxon>
        <taxon>Bacillati</taxon>
        <taxon>Actinomycetota</taxon>
        <taxon>Actinomycetes</taxon>
        <taxon>Streptosporangiales</taxon>
        <taxon>Streptosporangiaceae</taxon>
        <taxon>Nonomuraea</taxon>
    </lineage>
</organism>
<dbReference type="GO" id="GO:0046872">
    <property type="term" value="F:metal ion binding"/>
    <property type="evidence" value="ECO:0007669"/>
    <property type="project" value="UniProtKB-KW"/>
</dbReference>
<evidence type="ECO:0000256" key="8">
    <source>
        <dbReference type="ARBA" id="ARBA00023015"/>
    </source>
</evidence>
<dbReference type="GO" id="GO:0045892">
    <property type="term" value="P:negative regulation of DNA-templated transcription"/>
    <property type="evidence" value="ECO:0007669"/>
    <property type="project" value="TreeGrafter"/>
</dbReference>
<keyword evidence="7" id="KW-0411">Iron-sulfur</keyword>
<reference evidence="13 14" key="1">
    <citation type="submission" date="2019-03" db="EMBL/GenBank/DDBJ databases">
        <title>Draft genome sequences of novel Actinobacteria.</title>
        <authorList>
            <person name="Sahin N."/>
            <person name="Ay H."/>
            <person name="Saygin H."/>
        </authorList>
    </citation>
    <scope>NUCLEOTIDE SEQUENCE [LARGE SCALE GENOMIC DNA]</scope>
    <source>
        <strain evidence="13 14">KC712</strain>
    </source>
</reference>
<comment type="subcellular location">
    <subcellularLocation>
        <location evidence="2">Cytoplasm</location>
    </subcellularLocation>
</comment>
<comment type="cofactor">
    <cofactor evidence="1">
        <name>[4Fe-4S] cluster</name>
        <dbReference type="ChEBI" id="CHEBI:49883"/>
    </cofactor>
</comment>
<evidence type="ECO:0000256" key="6">
    <source>
        <dbReference type="ARBA" id="ARBA00023004"/>
    </source>
</evidence>
<dbReference type="PROSITE" id="PS51674">
    <property type="entry name" value="4FE4S_WBL"/>
    <property type="match status" value="1"/>
</dbReference>
<dbReference type="InterPro" id="IPR034768">
    <property type="entry name" value="4FE4S_WBL"/>
</dbReference>
<keyword evidence="4" id="KW-0004">4Fe-4S</keyword>
<dbReference type="InterPro" id="IPR003482">
    <property type="entry name" value="Whib"/>
</dbReference>
<dbReference type="GO" id="GO:0047134">
    <property type="term" value="F:protein-disulfide reductase [NAD(P)H] activity"/>
    <property type="evidence" value="ECO:0007669"/>
    <property type="project" value="TreeGrafter"/>
</dbReference>
<accession>A0A4R4WHM6</accession>
<dbReference type="OrthoDB" id="3479104at2"/>
<dbReference type="Pfam" id="PF02467">
    <property type="entry name" value="Whib"/>
    <property type="match status" value="1"/>
</dbReference>
<evidence type="ECO:0000256" key="2">
    <source>
        <dbReference type="ARBA" id="ARBA00004496"/>
    </source>
</evidence>
<evidence type="ECO:0000256" key="7">
    <source>
        <dbReference type="ARBA" id="ARBA00023014"/>
    </source>
</evidence>
<dbReference type="GO" id="GO:0051539">
    <property type="term" value="F:4 iron, 4 sulfur cluster binding"/>
    <property type="evidence" value="ECO:0007669"/>
    <property type="project" value="UniProtKB-KW"/>
</dbReference>
<evidence type="ECO:0000256" key="1">
    <source>
        <dbReference type="ARBA" id="ARBA00001966"/>
    </source>
</evidence>
<evidence type="ECO:0000256" key="4">
    <source>
        <dbReference type="ARBA" id="ARBA00022485"/>
    </source>
</evidence>
<keyword evidence="9" id="KW-0238">DNA-binding</keyword>
<dbReference type="EMBL" id="SMKP01000080">
    <property type="protein sequence ID" value="TDD17861.1"/>
    <property type="molecule type" value="Genomic_DNA"/>
</dbReference>
<evidence type="ECO:0000313" key="13">
    <source>
        <dbReference type="EMBL" id="TDD17861.1"/>
    </source>
</evidence>
<dbReference type="GO" id="GO:0005737">
    <property type="term" value="C:cytoplasm"/>
    <property type="evidence" value="ECO:0007669"/>
    <property type="project" value="UniProtKB-SubCell"/>
</dbReference>
<comment type="caution">
    <text evidence="13">The sequence shown here is derived from an EMBL/GenBank/DDBJ whole genome shotgun (WGS) entry which is preliminary data.</text>
</comment>
<dbReference type="PANTHER" id="PTHR38839">
    <property type="entry name" value="TRANSCRIPTIONAL REGULATOR WHID-RELATED"/>
    <property type="match status" value="1"/>
</dbReference>
<evidence type="ECO:0000256" key="9">
    <source>
        <dbReference type="ARBA" id="ARBA00023125"/>
    </source>
</evidence>
<keyword evidence="10" id="KW-1015">Disulfide bond</keyword>
<dbReference type="GO" id="GO:0045454">
    <property type="term" value="P:cell redox homeostasis"/>
    <property type="evidence" value="ECO:0007669"/>
    <property type="project" value="TreeGrafter"/>
</dbReference>
<proteinExistence type="inferred from homology"/>
<gene>
    <name evidence="13" type="ORF">E1294_26555</name>
</gene>
<evidence type="ECO:0000256" key="5">
    <source>
        <dbReference type="ARBA" id="ARBA00022723"/>
    </source>
</evidence>
<name>A0A4R4WHM6_9ACTN</name>
<evidence type="ECO:0000313" key="14">
    <source>
        <dbReference type="Proteomes" id="UP000294543"/>
    </source>
</evidence>
<keyword evidence="8" id="KW-0805">Transcription regulation</keyword>
<comment type="similarity">
    <text evidence="3">Belongs to the WhiB family.</text>
</comment>
<evidence type="ECO:0000259" key="12">
    <source>
        <dbReference type="PROSITE" id="PS51674"/>
    </source>
</evidence>
<sequence>MSADLPGKRPALALLAAVTAGTPRHLADEAACRFDPELHTGPDAFADEPADERAAREQVAREVCAGCPVWASCLFSALDMRPASGIWAGLTPEELREMAAPVSPDAVRGVA</sequence>
<feature type="domain" description="4Fe-4S Wbl-type" evidence="12">
    <location>
        <begin position="31"/>
        <end position="97"/>
    </location>
</feature>
<evidence type="ECO:0000256" key="3">
    <source>
        <dbReference type="ARBA" id="ARBA00006597"/>
    </source>
</evidence>
<protein>
    <submittedName>
        <fullName evidence="13">WhiB family transcriptional regulator</fullName>
    </submittedName>
</protein>
<keyword evidence="11" id="KW-0804">Transcription</keyword>